<name>A0AAJ0HKP0_9PEZI</name>
<dbReference type="SUPFAM" id="SSF51735">
    <property type="entry name" value="NAD(P)-binding Rossmann-fold domains"/>
    <property type="match status" value="1"/>
</dbReference>
<evidence type="ECO:0000313" key="1">
    <source>
        <dbReference type="EMBL" id="KAK3356676.1"/>
    </source>
</evidence>
<gene>
    <name evidence="1" type="ORF">B0T25DRAFT_589213</name>
</gene>
<dbReference type="AlphaFoldDB" id="A0AAJ0HKP0"/>
<evidence type="ECO:0008006" key="3">
    <source>
        <dbReference type="Google" id="ProtNLM"/>
    </source>
</evidence>
<dbReference type="EMBL" id="JAUIQD010000003">
    <property type="protein sequence ID" value="KAK3356676.1"/>
    <property type="molecule type" value="Genomic_DNA"/>
</dbReference>
<reference evidence="1" key="2">
    <citation type="submission" date="2023-06" db="EMBL/GenBank/DDBJ databases">
        <authorList>
            <consortium name="Lawrence Berkeley National Laboratory"/>
            <person name="Haridas S."/>
            <person name="Hensen N."/>
            <person name="Bonometti L."/>
            <person name="Westerberg I."/>
            <person name="Brannstrom I.O."/>
            <person name="Guillou S."/>
            <person name="Cros-Aarteil S."/>
            <person name="Calhoun S."/>
            <person name="Kuo A."/>
            <person name="Mondo S."/>
            <person name="Pangilinan J."/>
            <person name="Riley R."/>
            <person name="Labutti K."/>
            <person name="Andreopoulos B."/>
            <person name="Lipzen A."/>
            <person name="Chen C."/>
            <person name="Yanf M."/>
            <person name="Daum C."/>
            <person name="Ng V."/>
            <person name="Clum A."/>
            <person name="Steindorff A."/>
            <person name="Ohm R."/>
            <person name="Martin F."/>
            <person name="Silar P."/>
            <person name="Natvig D."/>
            <person name="Lalanne C."/>
            <person name="Gautier V."/>
            <person name="Ament-Velasquez S.L."/>
            <person name="Kruys A."/>
            <person name="Hutchinson M.I."/>
            <person name="Powell A.J."/>
            <person name="Barry K."/>
            <person name="Miller A.N."/>
            <person name="Grigoriev I.V."/>
            <person name="Debuchy R."/>
            <person name="Gladieux P."/>
            <person name="Thoren M.H."/>
            <person name="Johannesson H."/>
        </authorList>
    </citation>
    <scope>NUCLEOTIDE SEQUENCE</scope>
    <source>
        <strain evidence="1">CBS 955.72</strain>
    </source>
</reference>
<sequence length="250" mass="26998">MTTPTPRPLTVLIIGANGYLGSALARAFLRTAPHYHVFDLIRRATSAAALALDEFTPVEDVLALVRGLARVSAGNGVRPLVLWSSGCKDYGTTGLHGQEGLKPRVETSPTTPHPMATPLFGYSSSYYGVGLEYVAAFAGATEGEEGRVLRFTADVGTVLHGVHVDDCADGYRYETLGEFGTALAAEYGFPGGAEFGVSPDQMPKPLSGTWQNYVLVFGYSQWVGSDKIREVTGWTDKRPLFSDNLRVYRQ</sequence>
<accession>A0AAJ0HKP0</accession>
<dbReference type="Proteomes" id="UP001275084">
    <property type="component" value="Unassembled WGS sequence"/>
</dbReference>
<reference evidence="1" key="1">
    <citation type="journal article" date="2023" name="Mol. Phylogenet. Evol.">
        <title>Genome-scale phylogeny and comparative genomics of the fungal order Sordariales.</title>
        <authorList>
            <person name="Hensen N."/>
            <person name="Bonometti L."/>
            <person name="Westerberg I."/>
            <person name="Brannstrom I.O."/>
            <person name="Guillou S."/>
            <person name="Cros-Aarteil S."/>
            <person name="Calhoun S."/>
            <person name="Haridas S."/>
            <person name="Kuo A."/>
            <person name="Mondo S."/>
            <person name="Pangilinan J."/>
            <person name="Riley R."/>
            <person name="LaButti K."/>
            <person name="Andreopoulos B."/>
            <person name="Lipzen A."/>
            <person name="Chen C."/>
            <person name="Yan M."/>
            <person name="Daum C."/>
            <person name="Ng V."/>
            <person name="Clum A."/>
            <person name="Steindorff A."/>
            <person name="Ohm R.A."/>
            <person name="Martin F."/>
            <person name="Silar P."/>
            <person name="Natvig D.O."/>
            <person name="Lalanne C."/>
            <person name="Gautier V."/>
            <person name="Ament-Velasquez S.L."/>
            <person name="Kruys A."/>
            <person name="Hutchinson M.I."/>
            <person name="Powell A.J."/>
            <person name="Barry K."/>
            <person name="Miller A.N."/>
            <person name="Grigoriev I.V."/>
            <person name="Debuchy R."/>
            <person name="Gladieux P."/>
            <person name="Hiltunen Thoren M."/>
            <person name="Johannesson H."/>
        </authorList>
    </citation>
    <scope>NUCLEOTIDE SEQUENCE</scope>
    <source>
        <strain evidence="1">CBS 955.72</strain>
    </source>
</reference>
<organism evidence="1 2">
    <name type="scientific">Lasiosphaeria hispida</name>
    <dbReference type="NCBI Taxonomy" id="260671"/>
    <lineage>
        <taxon>Eukaryota</taxon>
        <taxon>Fungi</taxon>
        <taxon>Dikarya</taxon>
        <taxon>Ascomycota</taxon>
        <taxon>Pezizomycotina</taxon>
        <taxon>Sordariomycetes</taxon>
        <taxon>Sordariomycetidae</taxon>
        <taxon>Sordariales</taxon>
        <taxon>Lasiosphaeriaceae</taxon>
        <taxon>Lasiosphaeria</taxon>
    </lineage>
</organism>
<keyword evidence="2" id="KW-1185">Reference proteome</keyword>
<protein>
    <recommendedName>
        <fullName evidence="3">NAD-dependent epimerase/dehydratase domain-containing protein</fullName>
    </recommendedName>
</protein>
<dbReference type="InterPro" id="IPR036291">
    <property type="entry name" value="NAD(P)-bd_dom_sf"/>
</dbReference>
<dbReference type="Gene3D" id="3.40.50.720">
    <property type="entry name" value="NAD(P)-binding Rossmann-like Domain"/>
    <property type="match status" value="1"/>
</dbReference>
<evidence type="ECO:0000313" key="2">
    <source>
        <dbReference type="Proteomes" id="UP001275084"/>
    </source>
</evidence>
<proteinExistence type="predicted"/>
<comment type="caution">
    <text evidence="1">The sequence shown here is derived from an EMBL/GenBank/DDBJ whole genome shotgun (WGS) entry which is preliminary data.</text>
</comment>